<proteinExistence type="predicted"/>
<protein>
    <submittedName>
        <fullName evidence="1">Uncharacterized protein</fullName>
    </submittedName>
</protein>
<dbReference type="AlphaFoldDB" id="A0A0V1FX33"/>
<gene>
    <name evidence="1" type="ORF">T4D_9337</name>
</gene>
<comment type="caution">
    <text evidence="1">The sequence shown here is derived from an EMBL/GenBank/DDBJ whole genome shotgun (WGS) entry which is preliminary data.</text>
</comment>
<reference evidence="1 2" key="1">
    <citation type="submission" date="2015-01" db="EMBL/GenBank/DDBJ databases">
        <title>Evolution of Trichinella species and genotypes.</title>
        <authorList>
            <person name="Korhonen P.K."/>
            <person name="Edoardo P."/>
            <person name="Giuseppe L.R."/>
            <person name="Gasser R.B."/>
        </authorList>
    </citation>
    <scope>NUCLEOTIDE SEQUENCE [LARGE SCALE GENOMIC DNA]</scope>
    <source>
        <strain evidence="1">ISS470</strain>
    </source>
</reference>
<accession>A0A0V1FX33</accession>
<evidence type="ECO:0000313" key="1">
    <source>
        <dbReference type="EMBL" id="KRY90612.1"/>
    </source>
</evidence>
<organism evidence="1 2">
    <name type="scientific">Trichinella pseudospiralis</name>
    <name type="common">Parasitic roundworm</name>
    <dbReference type="NCBI Taxonomy" id="6337"/>
    <lineage>
        <taxon>Eukaryota</taxon>
        <taxon>Metazoa</taxon>
        <taxon>Ecdysozoa</taxon>
        <taxon>Nematoda</taxon>
        <taxon>Enoplea</taxon>
        <taxon>Dorylaimia</taxon>
        <taxon>Trichinellida</taxon>
        <taxon>Trichinellidae</taxon>
        <taxon>Trichinella</taxon>
    </lineage>
</organism>
<name>A0A0V1FX33_TRIPS</name>
<sequence>MQFESAEFFELFILMKTSTSFCTEAGERIFGLTDGGELSSTTLALRNRRMPMEGCFKVGRYRVERFHINVFISKEIRVAELDDIKIFWKF</sequence>
<keyword evidence="2" id="KW-1185">Reference proteome</keyword>
<dbReference type="OrthoDB" id="10472964at2759"/>
<dbReference type="EMBL" id="JYDT01000020">
    <property type="protein sequence ID" value="KRY90612.1"/>
    <property type="molecule type" value="Genomic_DNA"/>
</dbReference>
<evidence type="ECO:0000313" key="2">
    <source>
        <dbReference type="Proteomes" id="UP000054995"/>
    </source>
</evidence>
<dbReference type="Proteomes" id="UP000054995">
    <property type="component" value="Unassembled WGS sequence"/>
</dbReference>